<organism evidence="6 7">
    <name type="scientific">Shewanella gaetbuli</name>
    <dbReference type="NCBI Taxonomy" id="220752"/>
    <lineage>
        <taxon>Bacteria</taxon>
        <taxon>Pseudomonadati</taxon>
        <taxon>Pseudomonadota</taxon>
        <taxon>Gammaproteobacteria</taxon>
        <taxon>Alteromonadales</taxon>
        <taxon>Shewanellaceae</taxon>
        <taxon>Shewanella</taxon>
    </lineage>
</organism>
<proteinExistence type="predicted"/>
<dbReference type="InterPro" id="IPR012451">
    <property type="entry name" value="DUF1656"/>
</dbReference>
<sequence length="67" mass="7466">MPHELFIGGIYIPPLLLVLAMSYVVTQVVLSIVDRIDGYRFIAMPALTDLAVFILISLSIGRFILFV</sequence>
<keyword evidence="7" id="KW-1185">Reference proteome</keyword>
<keyword evidence="4 5" id="KW-0472">Membrane</keyword>
<keyword evidence="3 5" id="KW-1133">Transmembrane helix</keyword>
<dbReference type="AlphaFoldDB" id="A0A9X1ZMS5"/>
<dbReference type="Proteomes" id="UP001139333">
    <property type="component" value="Unassembled WGS sequence"/>
</dbReference>
<evidence type="ECO:0000256" key="5">
    <source>
        <dbReference type="SAM" id="Phobius"/>
    </source>
</evidence>
<feature type="transmembrane region" description="Helical" evidence="5">
    <location>
        <begin position="42"/>
        <end position="65"/>
    </location>
</feature>
<evidence type="ECO:0000256" key="2">
    <source>
        <dbReference type="ARBA" id="ARBA00022692"/>
    </source>
</evidence>
<dbReference type="EMBL" id="JAKIKP010000012">
    <property type="protein sequence ID" value="MCL1143817.1"/>
    <property type="molecule type" value="Genomic_DNA"/>
</dbReference>
<evidence type="ECO:0000313" key="7">
    <source>
        <dbReference type="Proteomes" id="UP001139333"/>
    </source>
</evidence>
<dbReference type="Pfam" id="PF07869">
    <property type="entry name" value="DUF1656"/>
    <property type="match status" value="1"/>
</dbReference>
<evidence type="ECO:0000256" key="4">
    <source>
        <dbReference type="ARBA" id="ARBA00023136"/>
    </source>
</evidence>
<evidence type="ECO:0000256" key="1">
    <source>
        <dbReference type="ARBA" id="ARBA00022475"/>
    </source>
</evidence>
<evidence type="ECO:0000256" key="3">
    <source>
        <dbReference type="ARBA" id="ARBA00022989"/>
    </source>
</evidence>
<comment type="caution">
    <text evidence="6">The sequence shown here is derived from an EMBL/GenBank/DDBJ whole genome shotgun (WGS) entry which is preliminary data.</text>
</comment>
<keyword evidence="1" id="KW-1003">Cell membrane</keyword>
<keyword evidence="2 5" id="KW-0812">Transmembrane</keyword>
<evidence type="ECO:0000313" key="6">
    <source>
        <dbReference type="EMBL" id="MCL1143817.1"/>
    </source>
</evidence>
<protein>
    <submittedName>
        <fullName evidence="6">DUF1656 domain-containing protein</fullName>
    </submittedName>
</protein>
<reference evidence="6" key="1">
    <citation type="submission" date="2022-01" db="EMBL/GenBank/DDBJ databases">
        <title>Whole genome-based taxonomy of the Shewanellaceae.</title>
        <authorList>
            <person name="Martin-Rodriguez A.J."/>
        </authorList>
    </citation>
    <scope>NUCLEOTIDE SEQUENCE</scope>
    <source>
        <strain evidence="6">DSM 16422</strain>
    </source>
</reference>
<feature type="transmembrane region" description="Helical" evidence="5">
    <location>
        <begin position="6"/>
        <end position="30"/>
    </location>
</feature>
<accession>A0A9X1ZMS5</accession>
<gene>
    <name evidence="6" type="ORF">L2672_14140</name>
</gene>
<name>A0A9X1ZMS5_9GAMM</name>
<dbReference type="RefSeq" id="WP_248996488.1">
    <property type="nucleotide sequence ID" value="NZ_JAKIKP010000012.1"/>
</dbReference>